<organism evidence="1 2">
    <name type="scientific">Phytoactinopolyspora halotolerans</name>
    <dbReference type="NCBI Taxonomy" id="1981512"/>
    <lineage>
        <taxon>Bacteria</taxon>
        <taxon>Bacillati</taxon>
        <taxon>Actinomycetota</taxon>
        <taxon>Actinomycetes</taxon>
        <taxon>Jiangellales</taxon>
        <taxon>Jiangellaceae</taxon>
        <taxon>Phytoactinopolyspora</taxon>
    </lineage>
</organism>
<evidence type="ECO:0000313" key="1">
    <source>
        <dbReference type="EMBL" id="NEE01301.1"/>
    </source>
</evidence>
<proteinExistence type="predicted"/>
<reference evidence="1 2" key="1">
    <citation type="submission" date="2020-02" db="EMBL/GenBank/DDBJ databases">
        <authorList>
            <person name="Li X.-J."/>
            <person name="Han X.-M."/>
        </authorList>
    </citation>
    <scope>NUCLEOTIDE SEQUENCE [LARGE SCALE GENOMIC DNA]</scope>
    <source>
        <strain evidence="1 2">CCTCC AB 2017055</strain>
    </source>
</reference>
<sequence>MDLLGLLTEGELSVSGRLVVASNMTLLGEVAHEERRVRCVYKPISGERPLWDFPDGTLAAREVAAYHVSEAAGWHVVPPTVLRDDGPLGPGMCQLWLEQPDPETTSGARSGRATPWVDVVGEGEVPHGWLPILSAFGEDGRPVVLVHADEPGLRRLALFDAVVNNADRKGGHVLHGDPDMVGNMSAIVGVDHGVSFHDEPKLRTVLWGWAGQPLTAAERAELVRLQETLGGTLTMQLAELLDPAEIDALHERISTLLQDGALPEPAGRMPVPWPVF</sequence>
<gene>
    <name evidence="1" type="ORF">G1H10_14090</name>
</gene>
<keyword evidence="2" id="KW-1185">Reference proteome</keyword>
<comment type="caution">
    <text evidence="1">The sequence shown here is derived from an EMBL/GenBank/DDBJ whole genome shotgun (WGS) entry which is preliminary data.</text>
</comment>
<dbReference type="RefSeq" id="WP_163738674.1">
    <property type="nucleotide sequence ID" value="NZ_JAAGOA010000009.1"/>
</dbReference>
<dbReference type="NCBIfam" id="TIGR03843">
    <property type="entry name" value="SCO1664 family protein"/>
    <property type="match status" value="1"/>
</dbReference>
<protein>
    <submittedName>
        <fullName evidence="1">SCO1664 family protein</fullName>
    </submittedName>
</protein>
<dbReference type="EMBL" id="JAAGOA010000009">
    <property type="protein sequence ID" value="NEE01301.1"/>
    <property type="molecule type" value="Genomic_DNA"/>
</dbReference>
<dbReference type="Proteomes" id="UP000475214">
    <property type="component" value="Unassembled WGS sequence"/>
</dbReference>
<evidence type="ECO:0000313" key="2">
    <source>
        <dbReference type="Proteomes" id="UP000475214"/>
    </source>
</evidence>
<name>A0A6L9S9B3_9ACTN</name>
<dbReference type="AlphaFoldDB" id="A0A6L9S9B3"/>
<accession>A0A6L9S9B3</accession>
<dbReference type="InterPro" id="IPR022292">
    <property type="entry name" value="CHP03843"/>
</dbReference>